<dbReference type="EMBL" id="CP001600">
    <property type="protein sequence ID" value="ACR67797.1"/>
    <property type="molecule type" value="Genomic_DNA"/>
</dbReference>
<proteinExistence type="predicted"/>
<reference evidence="2" key="1">
    <citation type="submission" date="2009-03" db="EMBL/GenBank/DDBJ databases">
        <title>Complete genome sequence of Edwardsiella ictaluri 93-146.</title>
        <authorList>
            <person name="Williams M.L."/>
            <person name="Gillaspy A.F."/>
            <person name="Dyer D.W."/>
            <person name="Thune R.L."/>
            <person name="Waldbieser G.C."/>
            <person name="Schuster S.C."/>
            <person name="Gipson J."/>
            <person name="Zaitshik J."/>
            <person name="Landry C."/>
            <person name="Lawrence M.L."/>
        </authorList>
    </citation>
    <scope>NUCLEOTIDE SEQUENCE [LARGE SCALE GENOMIC DNA]</scope>
    <source>
        <strain evidence="2">93-146</strain>
    </source>
</reference>
<dbReference type="HOGENOM" id="CLU_3343044_0_0_6"/>
<accession>C5BHJ8</accession>
<reference evidence="1 2" key="2">
    <citation type="journal article" date="2012" name="J. Bacteriol.">
        <title>Genome Sequence of Edwardsiella ictaluri 93-146, a Strain Associated with a Natural Channel Catfish Outbreak of Enteric Septicemia of Catfish.</title>
        <authorList>
            <person name="Williams M.L."/>
            <person name="Gillaspy A.F."/>
            <person name="Dyer D.W."/>
            <person name="Thune R.L."/>
            <person name="Waldbieser G.C."/>
            <person name="Schuster S.C."/>
            <person name="Gipson J."/>
            <person name="Zaitshik J."/>
            <person name="Landry C."/>
            <person name="Banes M.M."/>
            <person name="Lawrence M.L."/>
        </authorList>
    </citation>
    <scope>NUCLEOTIDE SEQUENCE [LARGE SCALE GENOMIC DNA]</scope>
    <source>
        <strain evidence="1 2">93-146</strain>
    </source>
</reference>
<name>C5BHJ8_EDWI9</name>
<dbReference type="AlphaFoldDB" id="C5BHJ8"/>
<protein>
    <submittedName>
        <fullName evidence="1">Uncharacterized protein</fullName>
    </submittedName>
</protein>
<organism evidence="1 2">
    <name type="scientific">Edwardsiella ictaluri (strain 93-146)</name>
    <dbReference type="NCBI Taxonomy" id="634503"/>
    <lineage>
        <taxon>Bacteria</taxon>
        <taxon>Pseudomonadati</taxon>
        <taxon>Pseudomonadota</taxon>
        <taxon>Gammaproteobacteria</taxon>
        <taxon>Enterobacterales</taxon>
        <taxon>Hafniaceae</taxon>
        <taxon>Edwardsiella</taxon>
    </lineage>
</organism>
<sequence length="37" mass="3864">MAHQGMDMFLIGIQIAKVYASMVTMSSGIATGASSWA</sequence>
<gene>
    <name evidence="1" type="ordered locus">NT01EI_0568</name>
</gene>
<dbReference type="Proteomes" id="UP000001485">
    <property type="component" value="Chromosome"/>
</dbReference>
<evidence type="ECO:0000313" key="2">
    <source>
        <dbReference type="Proteomes" id="UP000001485"/>
    </source>
</evidence>
<dbReference type="KEGG" id="eic:NT01EI_0568"/>
<evidence type="ECO:0000313" key="1">
    <source>
        <dbReference type="EMBL" id="ACR67797.1"/>
    </source>
</evidence>